<evidence type="ECO:0000256" key="3">
    <source>
        <dbReference type="ARBA" id="ARBA00022833"/>
    </source>
</evidence>
<feature type="region of interest" description="Disordered" evidence="5">
    <location>
        <begin position="327"/>
        <end position="413"/>
    </location>
</feature>
<evidence type="ECO:0000256" key="4">
    <source>
        <dbReference type="PROSITE-ProRule" id="PRU00508"/>
    </source>
</evidence>
<keyword evidence="3" id="KW-0862">Zinc</keyword>
<dbReference type="GO" id="GO:0005737">
    <property type="term" value="C:cytoplasm"/>
    <property type="evidence" value="ECO:0007669"/>
    <property type="project" value="TreeGrafter"/>
</dbReference>
<evidence type="ECO:0000313" key="7">
    <source>
        <dbReference type="EMBL" id="KAK4463382.1"/>
    </source>
</evidence>
<evidence type="ECO:0000259" key="6">
    <source>
        <dbReference type="PROSITE" id="PS51157"/>
    </source>
</evidence>
<keyword evidence="8" id="KW-1185">Reference proteome</keyword>
<proteinExistence type="predicted"/>
<feature type="compositionally biased region" description="Basic and acidic residues" evidence="5">
    <location>
        <begin position="556"/>
        <end position="576"/>
    </location>
</feature>
<evidence type="ECO:0000256" key="5">
    <source>
        <dbReference type="SAM" id="MobiDB-lite"/>
    </source>
</evidence>
<name>A0AAV9HR55_9PEZI</name>
<reference evidence="7" key="2">
    <citation type="submission" date="2023-06" db="EMBL/GenBank/DDBJ databases">
        <authorList>
            <consortium name="Lawrence Berkeley National Laboratory"/>
            <person name="Mondo S.J."/>
            <person name="Hensen N."/>
            <person name="Bonometti L."/>
            <person name="Westerberg I."/>
            <person name="Brannstrom I.O."/>
            <person name="Guillou S."/>
            <person name="Cros-Aarteil S."/>
            <person name="Calhoun S."/>
            <person name="Haridas S."/>
            <person name="Kuo A."/>
            <person name="Pangilinan J."/>
            <person name="Riley R."/>
            <person name="Labutti K."/>
            <person name="Andreopoulos B."/>
            <person name="Lipzen A."/>
            <person name="Chen C."/>
            <person name="Yanf M."/>
            <person name="Daum C."/>
            <person name="Ng V."/>
            <person name="Clum A."/>
            <person name="Steindorff A."/>
            <person name="Ohm R."/>
            <person name="Martin F."/>
            <person name="Silar P."/>
            <person name="Natvig D."/>
            <person name="Lalanne C."/>
            <person name="Gautier V."/>
            <person name="Ament-Velasquez S.L."/>
            <person name="Kruys A."/>
            <person name="Hutchinson M.I."/>
            <person name="Powell A.J."/>
            <person name="Barry K."/>
            <person name="Miller A.N."/>
            <person name="Grigoriev I.V."/>
            <person name="Debuchy R."/>
            <person name="Gladieux P."/>
            <person name="Thoren M.H."/>
            <person name="Johannesson H."/>
        </authorList>
    </citation>
    <scope>NUCLEOTIDE SEQUENCE</scope>
    <source>
        <strain evidence="7">PSN324</strain>
    </source>
</reference>
<dbReference type="PANTHER" id="PTHR13513:SF9">
    <property type="entry name" value="E3 UBIQUITIN-PROTEIN LIGASE UBR7-RELATED"/>
    <property type="match status" value="1"/>
</dbReference>
<sequence>MAQPATVADESAADAPVAVARTKQRSDSMASHQSSDSQTAADFIRDQMQLEADAREALPYSIENCTKPLGSLRQAVFACLTCLPPPENPSDPYNAAGVCYSCSVQCHGDHTLVEIFNKRNFTCDCGTTRFPATSPCNLRINPETNTKKGVHSEEPDANNKYNQNFQNRFCGCGCLYDPFQQEGTMFQCLGLGTHETGGCGEDWWHPGCVVGLGPKWYEKMEKGKKTVKTEAADGANGALPTIAEDSEATPTNGEAKTQTEGRTEAKAEAEAEDDDDEDDGPPLPPGFPAEDDFEGFICYKCVEAHPWIKRYAGTQGFLPPVYFKPEAAPSSPPTTQEPAIKPKGSPSSRPVPAPLDLTSSKKRKPPSTADPNSPHFPHSSSSFPAKSGESTRENTPARMEEAMAKSQCRAPPFPRLSSSQPFSLFFLADFREKICHCQLCFPLLVPHPQLLEEEETYQPPVSEDGNSQNGGGGSTQGSGSLYDRGESALRNVDRVKAIEGVMAYNHLKDKLKPFFKEFAESGKAISAEDIKGYFAKLRGDEEVVRRGAEEEDQDNDDKGDGGRRDDGLGRKEQSGY</sequence>
<dbReference type="Proteomes" id="UP001321749">
    <property type="component" value="Unassembled WGS sequence"/>
</dbReference>
<feature type="domain" description="UBR-type" evidence="6">
    <location>
        <begin position="63"/>
        <end position="141"/>
    </location>
</feature>
<feature type="zinc finger region" description="UBR-type" evidence="4">
    <location>
        <begin position="63"/>
        <end position="141"/>
    </location>
</feature>
<evidence type="ECO:0000256" key="2">
    <source>
        <dbReference type="ARBA" id="ARBA00022771"/>
    </source>
</evidence>
<dbReference type="AlphaFoldDB" id="A0AAV9HR55"/>
<gene>
    <name evidence="7" type="ORF">QBC42DRAFT_222926</name>
</gene>
<evidence type="ECO:0000256" key="1">
    <source>
        <dbReference type="ARBA" id="ARBA00022723"/>
    </source>
</evidence>
<dbReference type="InterPro" id="IPR040204">
    <property type="entry name" value="UBR7"/>
</dbReference>
<dbReference type="InterPro" id="IPR047506">
    <property type="entry name" value="UBR7-like_UBR-box"/>
</dbReference>
<feature type="region of interest" description="Disordered" evidence="5">
    <location>
        <begin position="541"/>
        <end position="576"/>
    </location>
</feature>
<feature type="region of interest" description="Disordered" evidence="5">
    <location>
        <begin position="228"/>
        <end position="289"/>
    </location>
</feature>
<feature type="compositionally biased region" description="Basic and acidic residues" evidence="5">
    <location>
        <begin position="257"/>
        <end position="269"/>
    </location>
</feature>
<dbReference type="GO" id="GO:0061630">
    <property type="term" value="F:ubiquitin protein ligase activity"/>
    <property type="evidence" value="ECO:0007669"/>
    <property type="project" value="InterPro"/>
</dbReference>
<reference evidence="7" key="1">
    <citation type="journal article" date="2023" name="Mol. Phylogenet. Evol.">
        <title>Genome-scale phylogeny and comparative genomics of the fungal order Sordariales.</title>
        <authorList>
            <person name="Hensen N."/>
            <person name="Bonometti L."/>
            <person name="Westerberg I."/>
            <person name="Brannstrom I.O."/>
            <person name="Guillou S."/>
            <person name="Cros-Aarteil S."/>
            <person name="Calhoun S."/>
            <person name="Haridas S."/>
            <person name="Kuo A."/>
            <person name="Mondo S."/>
            <person name="Pangilinan J."/>
            <person name="Riley R."/>
            <person name="LaButti K."/>
            <person name="Andreopoulos B."/>
            <person name="Lipzen A."/>
            <person name="Chen C."/>
            <person name="Yan M."/>
            <person name="Daum C."/>
            <person name="Ng V."/>
            <person name="Clum A."/>
            <person name="Steindorff A."/>
            <person name="Ohm R.A."/>
            <person name="Martin F."/>
            <person name="Silar P."/>
            <person name="Natvig D.O."/>
            <person name="Lalanne C."/>
            <person name="Gautier V."/>
            <person name="Ament-Velasquez S.L."/>
            <person name="Kruys A."/>
            <person name="Hutchinson M.I."/>
            <person name="Powell A.J."/>
            <person name="Barry K."/>
            <person name="Miller A.N."/>
            <person name="Grigoriev I.V."/>
            <person name="Debuchy R."/>
            <person name="Gladieux P."/>
            <person name="Hiltunen Thoren M."/>
            <person name="Johannesson H."/>
        </authorList>
    </citation>
    <scope>NUCLEOTIDE SEQUENCE</scope>
    <source>
        <strain evidence="7">PSN324</strain>
    </source>
</reference>
<feature type="compositionally biased region" description="Low complexity" evidence="5">
    <location>
        <begin position="27"/>
        <end position="38"/>
    </location>
</feature>
<accession>A0AAV9HR55</accession>
<keyword evidence="2" id="KW-0863">Zinc-finger</keyword>
<dbReference type="EMBL" id="MU864960">
    <property type="protein sequence ID" value="KAK4463382.1"/>
    <property type="molecule type" value="Genomic_DNA"/>
</dbReference>
<feature type="compositionally biased region" description="Low complexity" evidence="5">
    <location>
        <begin position="373"/>
        <end position="384"/>
    </location>
</feature>
<feature type="compositionally biased region" description="Acidic residues" evidence="5">
    <location>
        <begin position="270"/>
        <end position="280"/>
    </location>
</feature>
<dbReference type="PROSITE" id="PS51157">
    <property type="entry name" value="ZF_UBR"/>
    <property type="match status" value="1"/>
</dbReference>
<organism evidence="7 8">
    <name type="scientific">Cladorrhinum samala</name>
    <dbReference type="NCBI Taxonomy" id="585594"/>
    <lineage>
        <taxon>Eukaryota</taxon>
        <taxon>Fungi</taxon>
        <taxon>Dikarya</taxon>
        <taxon>Ascomycota</taxon>
        <taxon>Pezizomycotina</taxon>
        <taxon>Sordariomycetes</taxon>
        <taxon>Sordariomycetidae</taxon>
        <taxon>Sordariales</taxon>
        <taxon>Podosporaceae</taxon>
        <taxon>Cladorrhinum</taxon>
    </lineage>
</organism>
<evidence type="ECO:0000313" key="8">
    <source>
        <dbReference type="Proteomes" id="UP001321749"/>
    </source>
</evidence>
<dbReference type="Pfam" id="PF02207">
    <property type="entry name" value="zf-UBR"/>
    <property type="match status" value="1"/>
</dbReference>
<protein>
    <submittedName>
        <fullName evidence="7">Zinc finger in N-recognin-domain-containing protein</fullName>
    </submittedName>
</protein>
<feature type="region of interest" description="Disordered" evidence="5">
    <location>
        <begin position="1"/>
        <end position="39"/>
    </location>
</feature>
<dbReference type="GO" id="GO:0008270">
    <property type="term" value="F:zinc ion binding"/>
    <property type="evidence" value="ECO:0007669"/>
    <property type="project" value="UniProtKB-KW"/>
</dbReference>
<dbReference type="PANTHER" id="PTHR13513">
    <property type="entry name" value="E3 UBIQUITIN-PROTEIN LIGASE UBR7"/>
    <property type="match status" value="1"/>
</dbReference>
<dbReference type="SMART" id="SM00396">
    <property type="entry name" value="ZnF_UBR1"/>
    <property type="match status" value="1"/>
</dbReference>
<keyword evidence="1" id="KW-0479">Metal-binding</keyword>
<dbReference type="InterPro" id="IPR003126">
    <property type="entry name" value="Znf_UBR"/>
</dbReference>
<dbReference type="CDD" id="cd19677">
    <property type="entry name" value="UBR-box_UBR7"/>
    <property type="match status" value="1"/>
</dbReference>
<comment type="caution">
    <text evidence="7">The sequence shown here is derived from an EMBL/GenBank/DDBJ whole genome shotgun (WGS) entry which is preliminary data.</text>
</comment>
<feature type="region of interest" description="Disordered" evidence="5">
    <location>
        <begin position="455"/>
        <end position="483"/>
    </location>
</feature>